<reference evidence="2 3" key="1">
    <citation type="submission" date="2020-03" db="EMBL/GenBank/DDBJ databases">
        <title>Whole genome shotgun sequence of Phytohabitans houttuyneae NBRC 108639.</title>
        <authorList>
            <person name="Komaki H."/>
            <person name="Tamura T."/>
        </authorList>
    </citation>
    <scope>NUCLEOTIDE SEQUENCE [LARGE SCALE GENOMIC DNA]</scope>
    <source>
        <strain evidence="2 3">NBRC 108639</strain>
    </source>
</reference>
<evidence type="ECO:0000259" key="1">
    <source>
        <dbReference type="PROSITE" id="PS50943"/>
    </source>
</evidence>
<dbReference type="EMBL" id="BLPF01000001">
    <property type="protein sequence ID" value="GFJ77768.1"/>
    <property type="molecule type" value="Genomic_DNA"/>
</dbReference>
<feature type="domain" description="HTH cro/C1-type" evidence="1">
    <location>
        <begin position="21"/>
        <end position="74"/>
    </location>
</feature>
<accession>A0A6V8K664</accession>
<keyword evidence="3" id="KW-1185">Reference proteome</keyword>
<dbReference type="InterPro" id="IPR001387">
    <property type="entry name" value="Cro/C1-type_HTH"/>
</dbReference>
<evidence type="ECO:0000313" key="3">
    <source>
        <dbReference type="Proteomes" id="UP000482800"/>
    </source>
</evidence>
<comment type="caution">
    <text evidence="2">The sequence shown here is derived from an EMBL/GenBank/DDBJ whole genome shotgun (WGS) entry which is preliminary data.</text>
</comment>
<organism evidence="2 3">
    <name type="scientific">Phytohabitans houttuyneae</name>
    <dbReference type="NCBI Taxonomy" id="1076126"/>
    <lineage>
        <taxon>Bacteria</taxon>
        <taxon>Bacillati</taxon>
        <taxon>Actinomycetota</taxon>
        <taxon>Actinomycetes</taxon>
        <taxon>Micromonosporales</taxon>
        <taxon>Micromonosporaceae</taxon>
    </lineage>
</organism>
<dbReference type="RefSeq" id="WP_173055342.1">
    <property type="nucleotide sequence ID" value="NZ_BAABGO010000018.1"/>
</dbReference>
<dbReference type="SUPFAM" id="SSF47413">
    <property type="entry name" value="lambda repressor-like DNA-binding domains"/>
    <property type="match status" value="1"/>
</dbReference>
<dbReference type="Pfam" id="PF13560">
    <property type="entry name" value="HTH_31"/>
    <property type="match status" value="1"/>
</dbReference>
<dbReference type="CDD" id="cd00093">
    <property type="entry name" value="HTH_XRE"/>
    <property type="match status" value="1"/>
</dbReference>
<dbReference type="GO" id="GO:0003677">
    <property type="term" value="F:DNA binding"/>
    <property type="evidence" value="ECO:0007669"/>
    <property type="project" value="InterPro"/>
</dbReference>
<protein>
    <submittedName>
        <fullName evidence="2">Transcriptional regulator</fullName>
    </submittedName>
</protein>
<reference evidence="2 3" key="2">
    <citation type="submission" date="2020-03" db="EMBL/GenBank/DDBJ databases">
        <authorList>
            <person name="Ichikawa N."/>
            <person name="Kimura A."/>
            <person name="Kitahashi Y."/>
            <person name="Uohara A."/>
        </authorList>
    </citation>
    <scope>NUCLEOTIDE SEQUENCE [LARGE SCALE GENOMIC DNA]</scope>
    <source>
        <strain evidence="2 3">NBRC 108639</strain>
    </source>
</reference>
<dbReference type="InterPro" id="IPR010982">
    <property type="entry name" value="Lambda_DNA-bd_dom_sf"/>
</dbReference>
<dbReference type="InterPro" id="IPR043917">
    <property type="entry name" value="DUF5753"/>
</dbReference>
<dbReference type="Proteomes" id="UP000482800">
    <property type="component" value="Unassembled WGS sequence"/>
</dbReference>
<dbReference type="PROSITE" id="PS50943">
    <property type="entry name" value="HTH_CROC1"/>
    <property type="match status" value="1"/>
</dbReference>
<dbReference type="Gene3D" id="1.10.260.40">
    <property type="entry name" value="lambda repressor-like DNA-binding domains"/>
    <property type="match status" value="1"/>
</dbReference>
<dbReference type="AlphaFoldDB" id="A0A6V8K664"/>
<evidence type="ECO:0000313" key="2">
    <source>
        <dbReference type="EMBL" id="GFJ77768.1"/>
    </source>
</evidence>
<gene>
    <name evidence="2" type="ORF">Phou_019480</name>
</gene>
<proteinExistence type="predicted"/>
<dbReference type="Pfam" id="PF19054">
    <property type="entry name" value="DUF5753"/>
    <property type="match status" value="1"/>
</dbReference>
<sequence length="308" mass="34617">MPTKREQFQHSIRARYLGERMRSLREERGLTLKYIAAFLGVEFSTLARYERAEWPFRADHVTALLDVYGVYGERQREELVALARNAWRVCGWEVAGVKDTGTAGVNEQPIIDHWWIQSRAEELCVYSPALVPTLLRARDYAEALIRFRDPNTPVMKVEAEVRELVERQQVLDARPPMRLTVILEEAALSRRIAGPAVTLAQWEHLVRAVERPHVTVLVLPSSAALHHGIDGGFTLCRMHAPYPPVALLDQLTGRAVVEADAAERYSVAFDKLKEAALNPAHSMALIEQEINDLGTLGRTPATREAATA</sequence>
<dbReference type="SMART" id="SM00530">
    <property type="entry name" value="HTH_XRE"/>
    <property type="match status" value="1"/>
</dbReference>
<name>A0A6V8K664_9ACTN</name>